<evidence type="ECO:0000256" key="14">
    <source>
        <dbReference type="ARBA" id="ARBA00023136"/>
    </source>
</evidence>
<reference evidence="18" key="2">
    <citation type="submission" date="2022-12" db="EMBL/GenBank/DDBJ databases">
        <authorList>
            <person name="Dechsakulwatana C."/>
            <person name="Rungsihiranrut A."/>
            <person name="Muangchinda C."/>
            <person name="Ningthoujam R."/>
            <person name="Klankeo P."/>
            <person name="Pinyakong O."/>
        </authorList>
    </citation>
    <scope>NUCLEOTIDE SEQUENCE</scope>
    <source>
        <strain evidence="18">TL01-2</strain>
    </source>
</reference>
<keyword evidence="14 15" id="KW-0472">Membrane</keyword>
<dbReference type="PROSITE" id="PS50885">
    <property type="entry name" value="HAMP"/>
    <property type="match status" value="1"/>
</dbReference>
<dbReference type="SUPFAM" id="SSF55874">
    <property type="entry name" value="ATPase domain of HSP90 chaperone/DNA topoisomerase II/histidine kinase"/>
    <property type="match status" value="1"/>
</dbReference>
<dbReference type="SMART" id="SM00388">
    <property type="entry name" value="HisKA"/>
    <property type="match status" value="1"/>
</dbReference>
<comment type="caution">
    <text evidence="18">The sequence shown here is derived from an EMBL/GenBank/DDBJ whole genome shotgun (WGS) entry which is preliminary data.</text>
</comment>
<proteinExistence type="predicted"/>
<feature type="transmembrane region" description="Helical" evidence="15">
    <location>
        <begin position="20"/>
        <end position="40"/>
    </location>
</feature>
<keyword evidence="13" id="KW-0902">Two-component regulatory system</keyword>
<evidence type="ECO:0000256" key="11">
    <source>
        <dbReference type="ARBA" id="ARBA00022840"/>
    </source>
</evidence>
<dbReference type="InterPro" id="IPR003661">
    <property type="entry name" value="HisK_dim/P_dom"/>
</dbReference>
<dbReference type="PROSITE" id="PS50109">
    <property type="entry name" value="HIS_KIN"/>
    <property type="match status" value="1"/>
</dbReference>
<dbReference type="GO" id="GO:0005524">
    <property type="term" value="F:ATP binding"/>
    <property type="evidence" value="ECO:0007669"/>
    <property type="project" value="UniProtKB-KW"/>
</dbReference>
<dbReference type="Gene3D" id="1.10.287.130">
    <property type="match status" value="1"/>
</dbReference>
<dbReference type="AlphaFoldDB" id="A0AAX6N833"/>
<evidence type="ECO:0000313" key="19">
    <source>
        <dbReference type="Proteomes" id="UP001269400"/>
    </source>
</evidence>
<evidence type="ECO:0000256" key="7">
    <source>
        <dbReference type="ARBA" id="ARBA00022679"/>
    </source>
</evidence>
<evidence type="ECO:0000256" key="9">
    <source>
        <dbReference type="ARBA" id="ARBA00022741"/>
    </source>
</evidence>
<keyword evidence="11" id="KW-0067">ATP-binding</keyword>
<dbReference type="InterPro" id="IPR003660">
    <property type="entry name" value="HAMP_dom"/>
</dbReference>
<dbReference type="FunFam" id="1.10.287.130:FF:000001">
    <property type="entry name" value="Two-component sensor histidine kinase"/>
    <property type="match status" value="1"/>
</dbReference>
<evidence type="ECO:0000259" key="17">
    <source>
        <dbReference type="PROSITE" id="PS50885"/>
    </source>
</evidence>
<gene>
    <name evidence="18" type="ORF">O0Q50_12775</name>
</gene>
<evidence type="ECO:0000256" key="1">
    <source>
        <dbReference type="ARBA" id="ARBA00000085"/>
    </source>
</evidence>
<feature type="domain" description="Histidine kinase" evidence="16">
    <location>
        <begin position="251"/>
        <end position="469"/>
    </location>
</feature>
<dbReference type="InterPro" id="IPR036097">
    <property type="entry name" value="HisK_dim/P_sf"/>
</dbReference>
<evidence type="ECO:0000313" key="18">
    <source>
        <dbReference type="EMBL" id="MDU9692042.1"/>
    </source>
</evidence>
<sequence length="472" mass="54119">MRKGIKYIKDLPIRWKITLWSSMFLFFLFLSYNLFQYVVIDNSILNYEKQNGIHQLKEVLAFIQSDDEPLSLKQIENSEGYLSKINEKNQLIRILDTKGNVITSISNNVSPNWQQPKTVEHQEYKVIRKHDERLLVLRAPIVTDNFTGTVEIVRNMEMSDAFMDKIFLLMIAAGVGSLIFSILGGTILAKKILSNIQALTLTMKKIKINGLEERVPVNEKNDEFAQLGSLFNELMDSLEDSFLQQKQFVEDASHELRTPLAIIQGHLTLLNRWGKNDTAILDKSLKSSLKEVERLTNLVQELLELSRAENSLINPVDVEPINVWTTVQHVVRNFEVLYSNYEFKIKHSHENLYVNISSRHLEQILIILLDNAVKYSKKEEKEVVIDCSLINGKVSLKVMDKGIGIPEEDIPYILNRFYRVDKARSRKQGGLGLGLAIAKRWVEKYQGTINIESQEGEGTNVTIVLPLFTNSI</sequence>
<dbReference type="CDD" id="cd00075">
    <property type="entry name" value="HATPase"/>
    <property type="match status" value="1"/>
</dbReference>
<reference evidence="18" key="1">
    <citation type="journal article" date="2022" name="J Environ Chem Eng">
        <title>Biodegradation of petroleum oil using a constructed nonpathogenic and heavy metal-tolerant bacterial consortium isolated from marine sponges.</title>
        <authorList>
            <person name="Dechsakulwatana C."/>
            <person name="Rungsihiranrut A."/>
            <person name="Muangchinda C."/>
            <person name="Ningthoujam R."/>
            <person name="Klankeo P."/>
            <person name="Pinyakong O."/>
        </authorList>
    </citation>
    <scope>NUCLEOTIDE SEQUENCE</scope>
    <source>
        <strain evidence="18">TL01-2</strain>
    </source>
</reference>
<dbReference type="PANTHER" id="PTHR45528:SF12">
    <property type="entry name" value="SENSOR HISTIDINE KINASE ARSS"/>
    <property type="match status" value="1"/>
</dbReference>
<protein>
    <recommendedName>
        <fullName evidence="4">Signal transduction histidine-protein kinase ArlS</fullName>
        <ecNumber evidence="3">2.7.13.3</ecNumber>
    </recommendedName>
</protein>
<keyword evidence="6" id="KW-0597">Phosphoprotein</keyword>
<dbReference type="Gene3D" id="6.10.340.10">
    <property type="match status" value="1"/>
</dbReference>
<dbReference type="CDD" id="cd06225">
    <property type="entry name" value="HAMP"/>
    <property type="match status" value="1"/>
</dbReference>
<keyword evidence="12 15" id="KW-1133">Transmembrane helix</keyword>
<dbReference type="Proteomes" id="UP001269400">
    <property type="component" value="Unassembled WGS sequence"/>
</dbReference>
<accession>A0AAX6N833</accession>
<evidence type="ECO:0000256" key="8">
    <source>
        <dbReference type="ARBA" id="ARBA00022692"/>
    </source>
</evidence>
<dbReference type="Gene3D" id="3.30.565.10">
    <property type="entry name" value="Histidine kinase-like ATPase, C-terminal domain"/>
    <property type="match status" value="1"/>
</dbReference>
<organism evidence="18 19">
    <name type="scientific">Priestia aryabhattai</name>
    <name type="common">Bacillus aryabhattai</name>
    <dbReference type="NCBI Taxonomy" id="412384"/>
    <lineage>
        <taxon>Bacteria</taxon>
        <taxon>Bacillati</taxon>
        <taxon>Bacillota</taxon>
        <taxon>Bacilli</taxon>
        <taxon>Bacillales</taxon>
        <taxon>Bacillaceae</taxon>
        <taxon>Priestia</taxon>
    </lineage>
</organism>
<evidence type="ECO:0000256" key="10">
    <source>
        <dbReference type="ARBA" id="ARBA00022777"/>
    </source>
</evidence>
<dbReference type="GO" id="GO:0005886">
    <property type="term" value="C:plasma membrane"/>
    <property type="evidence" value="ECO:0007669"/>
    <property type="project" value="UniProtKB-SubCell"/>
</dbReference>
<keyword evidence="7" id="KW-0808">Transferase</keyword>
<dbReference type="SMART" id="SM00304">
    <property type="entry name" value="HAMP"/>
    <property type="match status" value="1"/>
</dbReference>
<dbReference type="EMBL" id="JAPTGD010000001">
    <property type="protein sequence ID" value="MDU9692042.1"/>
    <property type="molecule type" value="Genomic_DNA"/>
</dbReference>
<dbReference type="GO" id="GO:0000155">
    <property type="term" value="F:phosphorelay sensor kinase activity"/>
    <property type="evidence" value="ECO:0007669"/>
    <property type="project" value="InterPro"/>
</dbReference>
<evidence type="ECO:0000256" key="3">
    <source>
        <dbReference type="ARBA" id="ARBA00012438"/>
    </source>
</evidence>
<dbReference type="InterPro" id="IPR041610">
    <property type="entry name" value="ArlS_N"/>
</dbReference>
<dbReference type="RefSeq" id="WP_316910281.1">
    <property type="nucleotide sequence ID" value="NZ_JAPTGD010000001.1"/>
</dbReference>
<dbReference type="InterPro" id="IPR004358">
    <property type="entry name" value="Sig_transdc_His_kin-like_C"/>
</dbReference>
<dbReference type="InterPro" id="IPR005467">
    <property type="entry name" value="His_kinase_dom"/>
</dbReference>
<evidence type="ECO:0000256" key="12">
    <source>
        <dbReference type="ARBA" id="ARBA00022989"/>
    </source>
</evidence>
<dbReference type="CDD" id="cd00082">
    <property type="entry name" value="HisKA"/>
    <property type="match status" value="1"/>
</dbReference>
<comment type="subcellular location">
    <subcellularLocation>
        <location evidence="2">Cell membrane</location>
        <topology evidence="2">Multi-pass membrane protein</topology>
    </subcellularLocation>
</comment>
<dbReference type="InterPro" id="IPR050398">
    <property type="entry name" value="HssS/ArlS-like"/>
</dbReference>
<dbReference type="SUPFAM" id="SSF47384">
    <property type="entry name" value="Homodimeric domain of signal transducing histidine kinase"/>
    <property type="match status" value="1"/>
</dbReference>
<evidence type="ECO:0000256" key="13">
    <source>
        <dbReference type="ARBA" id="ARBA00023012"/>
    </source>
</evidence>
<dbReference type="EC" id="2.7.13.3" evidence="3"/>
<evidence type="ECO:0000256" key="15">
    <source>
        <dbReference type="SAM" id="Phobius"/>
    </source>
</evidence>
<evidence type="ECO:0000256" key="2">
    <source>
        <dbReference type="ARBA" id="ARBA00004651"/>
    </source>
</evidence>
<feature type="domain" description="HAMP" evidence="17">
    <location>
        <begin position="190"/>
        <end position="243"/>
    </location>
</feature>
<dbReference type="SMART" id="SM00387">
    <property type="entry name" value="HATPase_c"/>
    <property type="match status" value="1"/>
</dbReference>
<keyword evidence="5" id="KW-1003">Cell membrane</keyword>
<dbReference type="Pfam" id="PF00672">
    <property type="entry name" value="HAMP"/>
    <property type="match status" value="1"/>
</dbReference>
<dbReference type="FunFam" id="3.30.565.10:FF:000006">
    <property type="entry name" value="Sensor histidine kinase WalK"/>
    <property type="match status" value="1"/>
</dbReference>
<dbReference type="InterPro" id="IPR036890">
    <property type="entry name" value="HATPase_C_sf"/>
</dbReference>
<dbReference type="InterPro" id="IPR003594">
    <property type="entry name" value="HATPase_dom"/>
</dbReference>
<name>A0AAX6N833_PRIAR</name>
<keyword evidence="8 15" id="KW-0812">Transmembrane</keyword>
<dbReference type="PRINTS" id="PR00344">
    <property type="entry name" value="BCTRLSENSOR"/>
</dbReference>
<feature type="transmembrane region" description="Helical" evidence="15">
    <location>
        <begin position="166"/>
        <end position="189"/>
    </location>
</feature>
<dbReference type="Pfam" id="PF02518">
    <property type="entry name" value="HATPase_c"/>
    <property type="match status" value="1"/>
</dbReference>
<comment type="catalytic activity">
    <reaction evidence="1">
        <text>ATP + protein L-histidine = ADP + protein N-phospho-L-histidine.</text>
        <dbReference type="EC" id="2.7.13.3"/>
    </reaction>
</comment>
<keyword evidence="9" id="KW-0547">Nucleotide-binding</keyword>
<dbReference type="Pfam" id="PF18719">
    <property type="entry name" value="ArlS_N"/>
    <property type="match status" value="1"/>
</dbReference>
<dbReference type="PANTHER" id="PTHR45528">
    <property type="entry name" value="SENSOR HISTIDINE KINASE CPXA"/>
    <property type="match status" value="1"/>
</dbReference>
<dbReference type="Pfam" id="PF00512">
    <property type="entry name" value="HisKA"/>
    <property type="match status" value="1"/>
</dbReference>
<evidence type="ECO:0000256" key="5">
    <source>
        <dbReference type="ARBA" id="ARBA00022475"/>
    </source>
</evidence>
<keyword evidence="10 18" id="KW-0418">Kinase</keyword>
<evidence type="ECO:0000256" key="4">
    <source>
        <dbReference type="ARBA" id="ARBA00015735"/>
    </source>
</evidence>
<evidence type="ECO:0000259" key="16">
    <source>
        <dbReference type="PROSITE" id="PS50109"/>
    </source>
</evidence>
<evidence type="ECO:0000256" key="6">
    <source>
        <dbReference type="ARBA" id="ARBA00022553"/>
    </source>
</evidence>